<feature type="compositionally biased region" description="Low complexity" evidence="1">
    <location>
        <begin position="459"/>
        <end position="475"/>
    </location>
</feature>
<feature type="compositionally biased region" description="Acidic residues" evidence="1">
    <location>
        <begin position="776"/>
        <end position="788"/>
    </location>
</feature>
<feature type="compositionally biased region" description="Low complexity" evidence="1">
    <location>
        <begin position="516"/>
        <end position="537"/>
    </location>
</feature>
<proteinExistence type="predicted"/>
<feature type="region of interest" description="Disordered" evidence="1">
    <location>
        <begin position="754"/>
        <end position="788"/>
    </location>
</feature>
<evidence type="ECO:0000313" key="2">
    <source>
        <dbReference type="EMBL" id="KZP04881.1"/>
    </source>
</evidence>
<reference evidence="2" key="1">
    <citation type="journal article" date="2016" name="Mol. Biol. Evol.">
        <title>Comparative Genomics of Early-Diverging Mushroom-Forming Fungi Provides Insights into the Origins of Lignocellulose Decay Capabilities.</title>
        <authorList>
            <person name="Nagy L.G."/>
            <person name="Riley R."/>
            <person name="Tritt A."/>
            <person name="Adam C."/>
            <person name="Daum C."/>
            <person name="Floudas D."/>
            <person name="Sun H."/>
            <person name="Yadav J.S."/>
            <person name="Pangilinan J."/>
            <person name="Larsson K.H."/>
            <person name="Matsuura K."/>
            <person name="Barry K."/>
            <person name="Labutti K."/>
            <person name="Kuo R."/>
            <person name="Ohm R.A."/>
            <person name="Bhattacharya S.S."/>
            <person name="Shirouzu T."/>
            <person name="Yoshinaga Y."/>
            <person name="Martin F.M."/>
            <person name="Grigoriev I.V."/>
            <person name="Hibbett D.S."/>
        </authorList>
    </citation>
    <scope>NUCLEOTIDE SEQUENCE [LARGE SCALE GENOMIC DNA]</scope>
    <source>
        <strain evidence="2">CBS 109695</strain>
    </source>
</reference>
<organism evidence="2">
    <name type="scientific">Athelia psychrophila</name>
    <dbReference type="NCBI Taxonomy" id="1759441"/>
    <lineage>
        <taxon>Eukaryota</taxon>
        <taxon>Fungi</taxon>
        <taxon>Dikarya</taxon>
        <taxon>Basidiomycota</taxon>
        <taxon>Agaricomycotina</taxon>
        <taxon>Agaricomycetes</taxon>
        <taxon>Agaricomycetidae</taxon>
        <taxon>Atheliales</taxon>
        <taxon>Atheliaceae</taxon>
        <taxon>Athelia</taxon>
    </lineage>
</organism>
<feature type="compositionally biased region" description="Acidic residues" evidence="1">
    <location>
        <begin position="90"/>
        <end position="100"/>
    </location>
</feature>
<feature type="region of interest" description="Disordered" evidence="1">
    <location>
        <begin position="80"/>
        <end position="121"/>
    </location>
</feature>
<feature type="compositionally biased region" description="Basic and acidic residues" evidence="1">
    <location>
        <begin position="538"/>
        <end position="554"/>
    </location>
</feature>
<feature type="region of interest" description="Disordered" evidence="1">
    <location>
        <begin position="265"/>
        <end position="309"/>
    </location>
</feature>
<feature type="region of interest" description="Disordered" evidence="1">
    <location>
        <begin position="381"/>
        <end position="492"/>
    </location>
</feature>
<protein>
    <recommendedName>
        <fullName evidence="3">PH domain-containing protein</fullName>
    </recommendedName>
</protein>
<feature type="compositionally biased region" description="Low complexity" evidence="1">
    <location>
        <begin position="836"/>
        <end position="856"/>
    </location>
</feature>
<name>A0A167VD43_9AGAM</name>
<feature type="compositionally biased region" description="Basic and acidic residues" evidence="1">
    <location>
        <begin position="277"/>
        <end position="309"/>
    </location>
</feature>
<feature type="compositionally biased region" description="Low complexity" evidence="1">
    <location>
        <begin position="818"/>
        <end position="828"/>
    </location>
</feature>
<dbReference type="OrthoDB" id="3225203at2759"/>
<dbReference type="STRING" id="436010.A0A167VD43"/>
<feature type="compositionally biased region" description="Polar residues" evidence="1">
    <location>
        <begin position="432"/>
        <end position="458"/>
    </location>
</feature>
<feature type="region of interest" description="Disordered" evidence="1">
    <location>
        <begin position="806"/>
        <end position="915"/>
    </location>
</feature>
<sequence length="1040" mass="113660">MPAWTDLSQASGFSLLADMVSETSVLAVPYDQWLITHLDTSWTIKQAKDWILSRCNISHAFDLPRPRPASPITFASAFQGARSSGGTSNGDDDMYGDFEDGPGSGEGSYLEDGDSMSEGTSTYDLRLPARSKSFVDRWQSHPQRTSDPSSAAMSTGNRISQSSQYTLLSFSNAHIFEDSFILSSYSLQPYELLELHPARCIIQLPRDAVSLYVQPYFEARVDALRNMTKDKAEGFLGRVNLGSSSKRNALGIKIGSQKGVLYGSEPGVSTDYTRQQRSWEEEQVKEKNDKHERAHAKKGQDNGQKKRKMEWKQRWIVIHEGKVRLSQHRADTSNTRTFSLDSIIAIRGAEHLPKPYANMASSQHIICVKFRQEGVTPAVKAIPSPLVPTPDKDALSASMPSTRQPSPAPRIRESYHHYRPLPIDEHNPMNEPPQQQQHRGVQTLTSPPSSFIDSTLSPSRSNASISLSGSLSGSVKSRHTSKSSIQELDASMGTATGMATGIWGMTGHMDTNRSFSVGTPTSVSSASTSRSVSVGTGPRERGEAEEEWNKNEKEKEKADEVGEWIVLDICDDGAYTALLRILHRHTPRPISSTFLPKTTTPSANISSPSSVKLINTTSPKQSVHFPGTPSSPIAFTSPFGSGSPPSSAQDAPWNVPVAYSSGTSGGDYLFGTGYLAPSGAQQYPEWRTRLVGRARKVGVGDIGVAKEWVMWGKDVEELAEVNDKEDTETEDNAFVGRKRRDTIGTLASVANDGTIGLAISSPPPSPAPSTHRRDDTDEDEDETLSDYEWEGWMRDLDRQFEVEEEARRRKLKPRRDPSILSSRSSSDSLHYRPRALTLSTAPTSPLPSSSFLSPDTGYPSHPPGSPIGLSASPTRRRSSTVTAASSGSRLLRKKEKGKERERELPPPLPNLPVNLVQATSPDKPKLHLAVSDIGHSLGPLSALLKADQDDISELPASDPHPRRTALLRHVRSASNLQRSLRGEKDRNILRDQEGLSASTSNIAGEISESSVATVAPTERKGGLRGRLVRGLDSALDFVTT</sequence>
<feature type="compositionally biased region" description="Basic and acidic residues" evidence="1">
    <location>
        <begin position="410"/>
        <end position="428"/>
    </location>
</feature>
<evidence type="ECO:0008006" key="3">
    <source>
        <dbReference type="Google" id="ProtNLM"/>
    </source>
</evidence>
<dbReference type="EMBL" id="KV417881">
    <property type="protein sequence ID" value="KZP04881.1"/>
    <property type="molecule type" value="Genomic_DNA"/>
</dbReference>
<accession>A0A167VD43</accession>
<feature type="region of interest" description="Disordered" evidence="1">
    <location>
        <begin position="513"/>
        <end position="554"/>
    </location>
</feature>
<feature type="region of interest" description="Disordered" evidence="1">
    <location>
        <begin position="136"/>
        <end position="157"/>
    </location>
</feature>
<feature type="compositionally biased region" description="Polar residues" evidence="1">
    <location>
        <begin position="140"/>
        <end position="157"/>
    </location>
</feature>
<evidence type="ECO:0000256" key="1">
    <source>
        <dbReference type="SAM" id="MobiDB-lite"/>
    </source>
</evidence>
<gene>
    <name evidence="2" type="ORF">FIBSPDRAFT_1054407</name>
</gene>
<feature type="compositionally biased region" description="Low complexity" evidence="1">
    <location>
        <begin position="879"/>
        <end position="889"/>
    </location>
</feature>
<dbReference type="AlphaFoldDB" id="A0A167VD43"/>